<name>A0ABT2QN22_9STAP</name>
<organism evidence="3 4">
    <name type="scientific">Staphylococcus marylandisciuri</name>
    <dbReference type="NCBI Taxonomy" id="2981529"/>
    <lineage>
        <taxon>Bacteria</taxon>
        <taxon>Bacillati</taxon>
        <taxon>Bacillota</taxon>
        <taxon>Bacilli</taxon>
        <taxon>Bacillales</taxon>
        <taxon>Staphylococcaceae</taxon>
        <taxon>Staphylococcus</taxon>
    </lineage>
</organism>
<sequence length="143" mass="16127">MRRVGEKILVWLGLLLQFALIFILGVIAPFLNDKSFKKDIVKDVKREVSSDQLSNSQIHNIVSSLNQWIIYLIGIAIVVAIIALLAALFINKFPKTTGGIFIILAIVVVISFNWIATICWLIAGIMLIVRNRKKANKKARTRR</sequence>
<feature type="transmembrane region" description="Helical" evidence="1">
    <location>
        <begin position="12"/>
        <end position="32"/>
    </location>
</feature>
<protein>
    <submittedName>
        <fullName evidence="3">DUF4064 domain-containing protein</fullName>
    </submittedName>
</protein>
<keyword evidence="1" id="KW-1133">Transmembrane helix</keyword>
<feature type="domain" description="DUF4064" evidence="2">
    <location>
        <begin position="3"/>
        <end position="110"/>
    </location>
</feature>
<evidence type="ECO:0000313" key="3">
    <source>
        <dbReference type="EMBL" id="MCU5745373.1"/>
    </source>
</evidence>
<dbReference type="EMBL" id="JAOPKZ010000002">
    <property type="protein sequence ID" value="MCU5745373.1"/>
    <property type="molecule type" value="Genomic_DNA"/>
</dbReference>
<comment type="caution">
    <text evidence="3">The sequence shown here is derived from an EMBL/GenBank/DDBJ whole genome shotgun (WGS) entry which is preliminary data.</text>
</comment>
<reference evidence="3 4" key="1">
    <citation type="journal article" date="2023" name="Int. J. Syst. Evol. Microbiol.">
        <title>Streptococcus sciuri sp. nov., Staphylococcus marylandisciuri sp. nov. and Staphylococcus americanisciuri sp. nov., isolated from faeces of eastern grey squirrel (Sciurus carolinensis).</title>
        <authorList>
            <person name="Volokhov D.V."/>
            <person name="Zagorodnyaya T.A."/>
            <person name="Furtak V.A."/>
            <person name="Nattanmai G."/>
            <person name="Randall L."/>
            <person name="Jose S."/>
            <person name="Gao Y."/>
            <person name="Eisenberg T."/>
            <person name="Delmonte P."/>
            <person name="Blom J."/>
            <person name="Mitchell K.K."/>
        </authorList>
    </citation>
    <scope>NUCLEOTIDE SEQUENCE [LARGE SCALE GENOMIC DNA]</scope>
    <source>
        <strain evidence="3 4">SQ8-PEA</strain>
    </source>
</reference>
<keyword evidence="1" id="KW-0812">Transmembrane</keyword>
<evidence type="ECO:0000259" key="2">
    <source>
        <dbReference type="Pfam" id="PF13273"/>
    </source>
</evidence>
<dbReference type="Pfam" id="PF13273">
    <property type="entry name" value="DUF4064"/>
    <property type="match status" value="1"/>
</dbReference>
<accession>A0ABT2QN22</accession>
<dbReference type="RefSeq" id="WP_262853983.1">
    <property type="nucleotide sequence ID" value="NZ_JAOPKZ010000002.1"/>
</dbReference>
<feature type="transmembrane region" description="Helical" evidence="1">
    <location>
        <begin position="68"/>
        <end position="90"/>
    </location>
</feature>
<keyword evidence="4" id="KW-1185">Reference proteome</keyword>
<evidence type="ECO:0000313" key="4">
    <source>
        <dbReference type="Proteomes" id="UP001209553"/>
    </source>
</evidence>
<proteinExistence type="predicted"/>
<gene>
    <name evidence="3" type="ORF">N9R04_01390</name>
</gene>
<evidence type="ECO:0000256" key="1">
    <source>
        <dbReference type="SAM" id="Phobius"/>
    </source>
</evidence>
<feature type="transmembrane region" description="Helical" evidence="1">
    <location>
        <begin position="102"/>
        <end position="129"/>
    </location>
</feature>
<dbReference type="Proteomes" id="UP001209553">
    <property type="component" value="Unassembled WGS sequence"/>
</dbReference>
<keyword evidence="1" id="KW-0472">Membrane</keyword>
<dbReference type="InterPro" id="IPR025273">
    <property type="entry name" value="DUF4064"/>
</dbReference>